<dbReference type="Pfam" id="PF00496">
    <property type="entry name" value="SBP_bac_5"/>
    <property type="match status" value="1"/>
</dbReference>
<dbReference type="Proteomes" id="UP000285138">
    <property type="component" value="Unassembled WGS sequence"/>
</dbReference>
<accession>A0A424YIE5</accession>
<sequence>MLFRKFLLIALIVLLMLTLSGCNLDQSTEKQLRVASLGSPITLNPLYVRDGFSAEAVSLLFESLLKSHNETLEMEPALVYDWEIEDEGKTYLLYFRENLYWSDGEPLTARDAEFTLRVMCHPDFTGHQYALYYHPIVGAVEYHQQHDSSLADGHIHGVEVLDEHTLKITLEQALAPFLTYLEFQPLPEHVLGEVPVAEIEGHEYSRWPEVTSGPYVLEEWETDEYLKMTGNQDFYRGSPEIEEVYYRIIPNQEAQLIEMLNGNLELIPTAVKLEDVKDLKDNPEIEIHSNLRLVYDYLGFNMRKDDSPLQEREVRRALSMILDREALVEDVLLGYGEVLHGPLVPLQFPYDPDFESFSVDLERAREILEETGYEDGFELDLIINAGNQVRENAALMFKEAASETGVEVNIQVLEWQAFMEAGERGDYDLIISGQGTGVDPDLTFNWHSQSPLNELGYANSRVDELIEEALVTLEEEERSKIYRQAQEVIVADAPMVWLYTREAVHASTSRLDNFTPHPENAFYNIDQWKIE</sequence>
<dbReference type="InterPro" id="IPR030678">
    <property type="entry name" value="Peptide/Ni-bd"/>
</dbReference>
<dbReference type="GO" id="GO:0015833">
    <property type="term" value="P:peptide transport"/>
    <property type="evidence" value="ECO:0007669"/>
    <property type="project" value="TreeGrafter"/>
</dbReference>
<dbReference type="Gene3D" id="3.10.105.10">
    <property type="entry name" value="Dipeptide-binding Protein, Domain 3"/>
    <property type="match status" value="1"/>
</dbReference>
<dbReference type="PANTHER" id="PTHR30290">
    <property type="entry name" value="PERIPLASMIC BINDING COMPONENT OF ABC TRANSPORTER"/>
    <property type="match status" value="1"/>
</dbReference>
<comment type="caution">
    <text evidence="5">The sequence shown here is derived from an EMBL/GenBank/DDBJ whole genome shotgun (WGS) entry which is preliminary data.</text>
</comment>
<dbReference type="InterPro" id="IPR000914">
    <property type="entry name" value="SBP_5_dom"/>
</dbReference>
<dbReference type="GO" id="GO:0042597">
    <property type="term" value="C:periplasmic space"/>
    <property type="evidence" value="ECO:0007669"/>
    <property type="project" value="UniProtKB-ARBA"/>
</dbReference>
<dbReference type="PANTHER" id="PTHR30290:SF9">
    <property type="entry name" value="OLIGOPEPTIDE-BINDING PROTEIN APPA"/>
    <property type="match status" value="1"/>
</dbReference>
<dbReference type="Gene3D" id="3.90.76.10">
    <property type="entry name" value="Dipeptide-binding Protein, Domain 1"/>
    <property type="match status" value="1"/>
</dbReference>
<evidence type="ECO:0000256" key="3">
    <source>
        <dbReference type="ARBA" id="ARBA00022729"/>
    </source>
</evidence>
<dbReference type="PIRSF" id="PIRSF002741">
    <property type="entry name" value="MppA"/>
    <property type="match status" value="1"/>
</dbReference>
<name>A0A424YIE5_9FIRM</name>
<keyword evidence="2" id="KW-0813">Transport</keyword>
<dbReference type="GO" id="GO:0043190">
    <property type="term" value="C:ATP-binding cassette (ABC) transporter complex"/>
    <property type="evidence" value="ECO:0007669"/>
    <property type="project" value="InterPro"/>
</dbReference>
<evidence type="ECO:0000313" key="6">
    <source>
        <dbReference type="Proteomes" id="UP000285138"/>
    </source>
</evidence>
<dbReference type="Gene3D" id="3.40.190.10">
    <property type="entry name" value="Periplasmic binding protein-like II"/>
    <property type="match status" value="1"/>
</dbReference>
<evidence type="ECO:0000259" key="4">
    <source>
        <dbReference type="Pfam" id="PF00496"/>
    </source>
</evidence>
<organism evidence="5 6">
    <name type="scientific">Candidatus Syntrophonatronum acetioxidans</name>
    <dbReference type="NCBI Taxonomy" id="1795816"/>
    <lineage>
        <taxon>Bacteria</taxon>
        <taxon>Bacillati</taxon>
        <taxon>Bacillota</taxon>
        <taxon>Clostridia</taxon>
        <taxon>Eubacteriales</taxon>
        <taxon>Syntrophomonadaceae</taxon>
        <taxon>Candidatus Syntrophonatronum</taxon>
    </lineage>
</organism>
<dbReference type="SUPFAM" id="SSF53850">
    <property type="entry name" value="Periplasmic binding protein-like II"/>
    <property type="match status" value="1"/>
</dbReference>
<protein>
    <recommendedName>
        <fullName evidence="4">Solute-binding protein family 5 domain-containing protein</fullName>
    </recommendedName>
</protein>
<gene>
    <name evidence="5" type="ORF">D5R97_00935</name>
</gene>
<feature type="domain" description="Solute-binding protein family 5" evidence="4">
    <location>
        <begin position="73"/>
        <end position="450"/>
    </location>
</feature>
<dbReference type="GO" id="GO:1904680">
    <property type="term" value="F:peptide transmembrane transporter activity"/>
    <property type="evidence" value="ECO:0007669"/>
    <property type="project" value="TreeGrafter"/>
</dbReference>
<dbReference type="AlphaFoldDB" id="A0A424YIE5"/>
<dbReference type="PROSITE" id="PS51257">
    <property type="entry name" value="PROKAR_LIPOPROTEIN"/>
    <property type="match status" value="1"/>
</dbReference>
<dbReference type="InterPro" id="IPR039424">
    <property type="entry name" value="SBP_5"/>
</dbReference>
<evidence type="ECO:0000256" key="2">
    <source>
        <dbReference type="ARBA" id="ARBA00022448"/>
    </source>
</evidence>
<evidence type="ECO:0000256" key="1">
    <source>
        <dbReference type="ARBA" id="ARBA00005695"/>
    </source>
</evidence>
<dbReference type="EMBL" id="QZAA01000036">
    <property type="protein sequence ID" value="RQD78137.1"/>
    <property type="molecule type" value="Genomic_DNA"/>
</dbReference>
<proteinExistence type="inferred from homology"/>
<reference evidence="5 6" key="1">
    <citation type="submission" date="2018-08" db="EMBL/GenBank/DDBJ databases">
        <title>The metabolism and importance of syntrophic acetate oxidation coupled to methane or sulfide production in haloalkaline environments.</title>
        <authorList>
            <person name="Timmers P.H.A."/>
            <person name="Vavourakis C.D."/>
            <person name="Sorokin D.Y."/>
            <person name="Sinninghe Damste J.S."/>
            <person name="Muyzer G."/>
            <person name="Stams A.J.M."/>
            <person name="Plugge C.M."/>
        </authorList>
    </citation>
    <scope>NUCLEOTIDE SEQUENCE [LARGE SCALE GENOMIC DNA]</scope>
    <source>
        <strain evidence="5">MSAO_Bac1</strain>
    </source>
</reference>
<evidence type="ECO:0000313" key="5">
    <source>
        <dbReference type="EMBL" id="RQD78137.1"/>
    </source>
</evidence>
<comment type="similarity">
    <text evidence="1">Belongs to the bacterial solute-binding protein 5 family.</text>
</comment>
<keyword evidence="3" id="KW-0732">Signal</keyword>